<dbReference type="STRING" id="1217698.F888_03617"/>
<accession>N9PQE2</accession>
<sequence length="137" mass="16247">MKYFKHINGEVYAFELDGSQDHLITNEMEKMTKSDIDRHLYPKNYLTEDEKKAAYLSSLRPLTRRQFMLTLVEFELDDQIKTAISEIADIKQRKKIEIEFNDGQSFERLSESILFMANLLQLDENRVNELWEHGLSL</sequence>
<keyword evidence="3" id="KW-1185">Reference proteome</keyword>
<comment type="caution">
    <text evidence="1">The sequence shown here is derived from an EMBL/GenBank/DDBJ whole genome shotgun (WGS) entry which is preliminary data.</text>
</comment>
<evidence type="ECO:0000313" key="1">
    <source>
        <dbReference type="EMBL" id="ENX35784.1"/>
    </source>
</evidence>
<name>N9PQE2_9GAMM</name>
<dbReference type="EMBL" id="APSA01000018">
    <property type="protein sequence ID" value="ENX35784.1"/>
    <property type="molecule type" value="Genomic_DNA"/>
</dbReference>
<evidence type="ECO:0000313" key="2">
    <source>
        <dbReference type="EMBL" id="GGH39193.1"/>
    </source>
</evidence>
<dbReference type="AlphaFoldDB" id="N9PQE2"/>
<dbReference type="Proteomes" id="UP000013200">
    <property type="component" value="Unassembled WGS sequence"/>
</dbReference>
<dbReference type="GeneID" id="80105065"/>
<protein>
    <submittedName>
        <fullName evidence="1">Uncharacterized protein</fullName>
    </submittedName>
</protein>
<dbReference type="EMBL" id="BMDA01000003">
    <property type="protein sequence ID" value="GGH39193.1"/>
    <property type="molecule type" value="Genomic_DNA"/>
</dbReference>
<dbReference type="HOGENOM" id="CLU_150454_0_0_6"/>
<dbReference type="Proteomes" id="UP000652691">
    <property type="component" value="Unassembled WGS sequence"/>
</dbReference>
<reference evidence="2" key="3">
    <citation type="submission" date="2024-03" db="EMBL/GenBank/DDBJ databases">
        <authorList>
            <person name="Sun Q."/>
            <person name="Sedlacek I."/>
        </authorList>
    </citation>
    <scope>NUCLEOTIDE SEQUENCE</scope>
    <source>
        <strain evidence="2">CCM 8635</strain>
    </source>
</reference>
<proteinExistence type="predicted"/>
<gene>
    <name evidence="1" type="ORF">F888_03617</name>
    <name evidence="2" type="ORF">GCM10007354_24830</name>
</gene>
<dbReference type="PATRIC" id="fig|1217698.3.peg.3523"/>
<dbReference type="RefSeq" id="WP_005289127.1">
    <property type="nucleotide sequence ID" value="NZ_BMDA01000003.1"/>
</dbReference>
<reference evidence="2 4" key="2">
    <citation type="journal article" date="2014" name="Int. J. Syst. Evol. Microbiol.">
        <title>Complete genome sequence of Corynebacterium casei LMG S-19264T (=DSM 44701T), isolated from a smear-ripened cheese.</title>
        <authorList>
            <consortium name="US DOE Joint Genome Institute (JGI-PGF)"/>
            <person name="Walter F."/>
            <person name="Albersmeier A."/>
            <person name="Kalinowski J."/>
            <person name="Ruckert C."/>
        </authorList>
    </citation>
    <scope>NUCLEOTIDE SEQUENCE [LARGE SCALE GENOMIC DNA]</scope>
    <source>
        <strain evidence="2 4">CCM 8635</strain>
    </source>
</reference>
<organism evidence="1 3">
    <name type="scientific">Acinetobacter courvalinii</name>
    <dbReference type="NCBI Taxonomy" id="280147"/>
    <lineage>
        <taxon>Bacteria</taxon>
        <taxon>Pseudomonadati</taxon>
        <taxon>Pseudomonadota</taxon>
        <taxon>Gammaproteobacteria</taxon>
        <taxon>Moraxellales</taxon>
        <taxon>Moraxellaceae</taxon>
        <taxon>Acinetobacter</taxon>
    </lineage>
</organism>
<evidence type="ECO:0000313" key="3">
    <source>
        <dbReference type="Proteomes" id="UP000013200"/>
    </source>
</evidence>
<reference evidence="1 3" key="1">
    <citation type="submission" date="2013-02" db="EMBL/GenBank/DDBJ databases">
        <title>The Genome Sequence of Acinetobacter sp. NIPH 3623.</title>
        <authorList>
            <consortium name="The Broad Institute Genome Sequencing Platform"/>
            <consortium name="The Broad Institute Genome Sequencing Center for Infectious Disease"/>
            <person name="Cerqueira G."/>
            <person name="Feldgarden M."/>
            <person name="Courvalin P."/>
            <person name="Perichon B."/>
            <person name="Grillot-Courvalin C."/>
            <person name="Clermont D."/>
            <person name="Rocha E."/>
            <person name="Yoon E.-J."/>
            <person name="Nemec A."/>
            <person name="Walker B."/>
            <person name="Young S.K."/>
            <person name="Zeng Q."/>
            <person name="Gargeya S."/>
            <person name="Fitzgerald M."/>
            <person name="Haas B."/>
            <person name="Abouelleil A."/>
            <person name="Alvarado L."/>
            <person name="Arachchi H.M."/>
            <person name="Berlin A.M."/>
            <person name="Chapman S.B."/>
            <person name="Dewar J."/>
            <person name="Goldberg J."/>
            <person name="Griggs A."/>
            <person name="Gujja S."/>
            <person name="Hansen M."/>
            <person name="Howarth C."/>
            <person name="Imamovic A."/>
            <person name="Larimer J."/>
            <person name="McCowan C."/>
            <person name="Murphy C."/>
            <person name="Neiman D."/>
            <person name="Pearson M."/>
            <person name="Priest M."/>
            <person name="Roberts A."/>
            <person name="Saif S."/>
            <person name="Shea T."/>
            <person name="Sisk P."/>
            <person name="Sykes S."/>
            <person name="Wortman J."/>
            <person name="Nusbaum C."/>
            <person name="Birren B."/>
        </authorList>
    </citation>
    <scope>NUCLEOTIDE SEQUENCE [LARGE SCALE GENOMIC DNA]</scope>
    <source>
        <strain evidence="1 3">NIPH 3623</strain>
    </source>
</reference>
<evidence type="ECO:0000313" key="4">
    <source>
        <dbReference type="Proteomes" id="UP000652691"/>
    </source>
</evidence>